<dbReference type="EMBL" id="CAXIEN010000076">
    <property type="protein sequence ID" value="CAL1274268.1"/>
    <property type="molecule type" value="Genomic_DNA"/>
</dbReference>
<protein>
    <submittedName>
        <fullName evidence="1">Uncharacterized protein</fullName>
    </submittedName>
</protein>
<reference evidence="1 2" key="1">
    <citation type="submission" date="2024-04" db="EMBL/GenBank/DDBJ databases">
        <authorList>
            <person name="Rising A."/>
            <person name="Reimegard J."/>
            <person name="Sonavane S."/>
            <person name="Akerstrom W."/>
            <person name="Nylinder S."/>
            <person name="Hedman E."/>
            <person name="Kallberg Y."/>
        </authorList>
    </citation>
    <scope>NUCLEOTIDE SEQUENCE [LARGE SCALE GENOMIC DNA]</scope>
</reference>
<dbReference type="AlphaFoldDB" id="A0AAV1ZQY3"/>
<organism evidence="1 2">
    <name type="scientific">Larinioides sclopetarius</name>
    <dbReference type="NCBI Taxonomy" id="280406"/>
    <lineage>
        <taxon>Eukaryota</taxon>
        <taxon>Metazoa</taxon>
        <taxon>Ecdysozoa</taxon>
        <taxon>Arthropoda</taxon>
        <taxon>Chelicerata</taxon>
        <taxon>Arachnida</taxon>
        <taxon>Araneae</taxon>
        <taxon>Araneomorphae</taxon>
        <taxon>Entelegynae</taxon>
        <taxon>Araneoidea</taxon>
        <taxon>Araneidae</taxon>
        <taxon>Larinioides</taxon>
    </lineage>
</organism>
<gene>
    <name evidence="1" type="ORF">LARSCL_LOCUS7368</name>
</gene>
<comment type="caution">
    <text evidence="1">The sequence shown here is derived from an EMBL/GenBank/DDBJ whole genome shotgun (WGS) entry which is preliminary data.</text>
</comment>
<keyword evidence="2" id="KW-1185">Reference proteome</keyword>
<proteinExistence type="predicted"/>
<accession>A0AAV1ZQY3</accession>
<evidence type="ECO:0000313" key="2">
    <source>
        <dbReference type="Proteomes" id="UP001497382"/>
    </source>
</evidence>
<dbReference type="Proteomes" id="UP001497382">
    <property type="component" value="Unassembled WGS sequence"/>
</dbReference>
<evidence type="ECO:0000313" key="1">
    <source>
        <dbReference type="EMBL" id="CAL1274268.1"/>
    </source>
</evidence>
<sequence>MLTDFQDLFLSLPITLILVEKQEQLKSSILTRLSMSNTFTSLKCNLSSSGVHNLGRKNKAS</sequence>
<name>A0AAV1ZQY3_9ARAC</name>